<dbReference type="Gene3D" id="2.60.40.1120">
    <property type="entry name" value="Carboxypeptidase-like, regulatory domain"/>
    <property type="match status" value="1"/>
</dbReference>
<dbReference type="InterPro" id="IPR011659">
    <property type="entry name" value="WD40"/>
</dbReference>
<evidence type="ECO:0000256" key="1">
    <source>
        <dbReference type="ARBA" id="ARBA00004442"/>
    </source>
</evidence>
<evidence type="ECO:0000313" key="8">
    <source>
        <dbReference type="Proteomes" id="UP000199321"/>
    </source>
</evidence>
<accession>A0A1G7GA35</accession>
<dbReference type="PANTHER" id="PTHR30329:SF21">
    <property type="entry name" value="LIPOPROTEIN YIAD-RELATED"/>
    <property type="match status" value="1"/>
</dbReference>
<evidence type="ECO:0000256" key="3">
    <source>
        <dbReference type="ARBA" id="ARBA00023237"/>
    </source>
</evidence>
<dbReference type="InterPro" id="IPR036737">
    <property type="entry name" value="OmpA-like_sf"/>
</dbReference>
<dbReference type="InterPro" id="IPR006665">
    <property type="entry name" value="OmpA-like"/>
</dbReference>
<dbReference type="Gene3D" id="1.25.40.10">
    <property type="entry name" value="Tetratricopeptide repeat domain"/>
    <property type="match status" value="1"/>
</dbReference>
<dbReference type="STRING" id="227084.SAMN05421855_1033"/>
<dbReference type="Pfam" id="PF00691">
    <property type="entry name" value="OmpA"/>
    <property type="match status" value="1"/>
</dbReference>
<evidence type="ECO:0000259" key="6">
    <source>
        <dbReference type="PROSITE" id="PS51123"/>
    </source>
</evidence>
<gene>
    <name evidence="7" type="ORF">SAMN05421855_1033</name>
</gene>
<dbReference type="Pfam" id="PF07676">
    <property type="entry name" value="PD40"/>
    <property type="match status" value="1"/>
</dbReference>
<protein>
    <submittedName>
        <fullName evidence="7">WD40-like Beta Propeller Repeat</fullName>
    </submittedName>
</protein>
<evidence type="ECO:0000256" key="5">
    <source>
        <dbReference type="SAM" id="SignalP"/>
    </source>
</evidence>
<dbReference type="AlphaFoldDB" id="A0A1G7GA35"/>
<keyword evidence="3" id="KW-0998">Cell outer membrane</keyword>
<dbReference type="SUPFAM" id="SSF49478">
    <property type="entry name" value="Cna protein B-type domain"/>
    <property type="match status" value="1"/>
</dbReference>
<feature type="chain" id="PRO_5011437872" evidence="5">
    <location>
        <begin position="22"/>
        <end position="650"/>
    </location>
</feature>
<dbReference type="Proteomes" id="UP000199321">
    <property type="component" value="Unassembled WGS sequence"/>
</dbReference>
<dbReference type="PRINTS" id="PR01021">
    <property type="entry name" value="OMPADOMAIN"/>
</dbReference>
<dbReference type="SUPFAM" id="SSF103088">
    <property type="entry name" value="OmpA-like"/>
    <property type="match status" value="1"/>
</dbReference>
<dbReference type="Gene3D" id="3.30.1330.60">
    <property type="entry name" value="OmpA-like domain"/>
    <property type="match status" value="1"/>
</dbReference>
<dbReference type="CDD" id="cd07185">
    <property type="entry name" value="OmpA_C-like"/>
    <property type="match status" value="1"/>
</dbReference>
<name>A0A1G7GA35_9FLAO</name>
<evidence type="ECO:0000256" key="2">
    <source>
        <dbReference type="ARBA" id="ARBA00023136"/>
    </source>
</evidence>
<dbReference type="OrthoDB" id="9809364at2"/>
<reference evidence="7 8" key="1">
    <citation type="submission" date="2016-10" db="EMBL/GenBank/DDBJ databases">
        <authorList>
            <person name="de Groot N.N."/>
        </authorList>
    </citation>
    <scope>NUCLEOTIDE SEQUENCE [LARGE SCALE GENOMIC DNA]</scope>
    <source>
        <strain evidence="7 8">DSM 16195</strain>
    </source>
</reference>
<evidence type="ECO:0000313" key="7">
    <source>
        <dbReference type="EMBL" id="SDE85008.1"/>
    </source>
</evidence>
<dbReference type="RefSeq" id="WP_093143979.1">
    <property type="nucleotide sequence ID" value="NZ_BMWO01000003.1"/>
</dbReference>
<proteinExistence type="predicted"/>
<organism evidence="7 8">
    <name type="scientific">Ulvibacter litoralis</name>
    <dbReference type="NCBI Taxonomy" id="227084"/>
    <lineage>
        <taxon>Bacteria</taxon>
        <taxon>Pseudomonadati</taxon>
        <taxon>Bacteroidota</taxon>
        <taxon>Flavobacteriia</taxon>
        <taxon>Flavobacteriales</taxon>
        <taxon>Flavobacteriaceae</taxon>
        <taxon>Ulvibacter</taxon>
    </lineage>
</organism>
<dbReference type="InterPro" id="IPR050330">
    <property type="entry name" value="Bact_OuterMem_StrucFunc"/>
</dbReference>
<sequence>MKNILKLFLAFTFLTSSLVSAQEGKIKKGNKEYNENAFIDAQQAYLKVVENGFKTQDVLQKLGDSYYFTADYENATKWYEELYNSYGPSVSPDYLYRYAQSLKSLRRYRASDNIMEKFYAINGNDNRAVFFANERGYLKQISEAPRFEVAKVNFNTKLSDFAPSYYIDKLVFASNGQKKSEKPRTHNWNDQPFLDLYSISVEASEESVEAFSGKVNTKFHESTAVFTKDGEAVYFTRNNYTKGNYKKDANGTNRLKLYRGKKQENGNWDIEELPFNNNEYSVAHPALSVDEKTLYFASDMPGGKGASDLYKVTITDEGFSVPESLGDGINTKERETFPFVSSDNKLYFASDGHVGLGGLDIFVTEIDGENHFKKVYNLGAPLNSPFDDFTFIINAATDTGYFASNRKGGVGDDDIYSFKRTAPLVITCDQVVDGFILDETSKEPIAAAKVVLLDENNTVVSESTSEANGHFTFNLECVKAYSVRATKEGFSTEEKSFASSETNKTVIEKTLLLKKGKDLNVSPIGIGSDLAKLLNLSPINFDLNRYNIRPDAAVELQKVIAVLNEYPTMKIDVRSHTDSRGRDSYNKTLSQKRAQATMDYIVKEGGIDRTRITGMGYGETTLLNHCSNGVKCEDYVHEQNRRSEFIVVEN</sequence>
<dbReference type="InterPro" id="IPR006664">
    <property type="entry name" value="OMP_bac"/>
</dbReference>
<keyword evidence="2 4" id="KW-0472">Membrane</keyword>
<dbReference type="InterPro" id="IPR011990">
    <property type="entry name" value="TPR-like_helical_dom_sf"/>
</dbReference>
<evidence type="ECO:0000256" key="4">
    <source>
        <dbReference type="PROSITE-ProRule" id="PRU00473"/>
    </source>
</evidence>
<feature type="signal peptide" evidence="5">
    <location>
        <begin position="1"/>
        <end position="21"/>
    </location>
</feature>
<dbReference type="EMBL" id="FNBA01000003">
    <property type="protein sequence ID" value="SDE85008.1"/>
    <property type="molecule type" value="Genomic_DNA"/>
</dbReference>
<dbReference type="PROSITE" id="PS51123">
    <property type="entry name" value="OMPA_2"/>
    <property type="match status" value="1"/>
</dbReference>
<dbReference type="Pfam" id="PF13620">
    <property type="entry name" value="CarboxypepD_reg"/>
    <property type="match status" value="1"/>
</dbReference>
<dbReference type="GO" id="GO:0009279">
    <property type="term" value="C:cell outer membrane"/>
    <property type="evidence" value="ECO:0007669"/>
    <property type="project" value="UniProtKB-SubCell"/>
</dbReference>
<dbReference type="PANTHER" id="PTHR30329">
    <property type="entry name" value="STATOR ELEMENT OF FLAGELLAR MOTOR COMPLEX"/>
    <property type="match status" value="1"/>
</dbReference>
<keyword evidence="5" id="KW-0732">Signal</keyword>
<dbReference type="SUPFAM" id="SSF48452">
    <property type="entry name" value="TPR-like"/>
    <property type="match status" value="1"/>
</dbReference>
<keyword evidence="8" id="KW-1185">Reference proteome</keyword>
<dbReference type="SUPFAM" id="SSF82171">
    <property type="entry name" value="DPP6 N-terminal domain-like"/>
    <property type="match status" value="1"/>
</dbReference>
<comment type="subcellular location">
    <subcellularLocation>
        <location evidence="1">Cell outer membrane</location>
    </subcellularLocation>
</comment>
<feature type="domain" description="OmpA-like" evidence="6">
    <location>
        <begin position="528"/>
        <end position="650"/>
    </location>
</feature>